<reference evidence="2 3" key="2">
    <citation type="submission" date="2018-11" db="EMBL/GenBank/DDBJ databases">
        <authorList>
            <consortium name="Pathogen Informatics"/>
        </authorList>
    </citation>
    <scope>NUCLEOTIDE SEQUENCE [LARGE SCALE GENOMIC DNA]</scope>
</reference>
<feature type="transmembrane region" description="Helical" evidence="1">
    <location>
        <begin position="42"/>
        <end position="63"/>
    </location>
</feature>
<dbReference type="OrthoDB" id="6246011at2759"/>
<dbReference type="Proteomes" id="UP000282613">
    <property type="component" value="Unassembled WGS sequence"/>
</dbReference>
<feature type="transmembrane region" description="Helical" evidence="1">
    <location>
        <begin position="210"/>
        <end position="229"/>
    </location>
</feature>
<name>A0A0R3W6H4_TAEAS</name>
<keyword evidence="1" id="KW-1133">Transmembrane helix</keyword>
<evidence type="ECO:0000313" key="3">
    <source>
        <dbReference type="Proteomes" id="UP000282613"/>
    </source>
</evidence>
<proteinExistence type="predicted"/>
<keyword evidence="3" id="KW-1185">Reference proteome</keyword>
<dbReference type="CDD" id="cd00637">
    <property type="entry name" value="7tm_classA_rhodopsin-like"/>
    <property type="match status" value="1"/>
</dbReference>
<keyword evidence="1" id="KW-0812">Transmembrane</keyword>
<feature type="transmembrane region" description="Helical" evidence="1">
    <location>
        <begin position="125"/>
        <end position="146"/>
    </location>
</feature>
<evidence type="ECO:0000256" key="1">
    <source>
        <dbReference type="SAM" id="Phobius"/>
    </source>
</evidence>
<accession>A0A0R3W6H4</accession>
<feature type="transmembrane region" description="Helical" evidence="1">
    <location>
        <begin position="75"/>
        <end position="95"/>
    </location>
</feature>
<gene>
    <name evidence="2" type="ORF">TASK_LOCUS5799</name>
</gene>
<keyword evidence="1" id="KW-0472">Membrane</keyword>
<protein>
    <submittedName>
        <fullName evidence="4">G_PROTEIN_RECEP_F1_2 domain-containing protein</fullName>
    </submittedName>
</protein>
<reference evidence="4" key="1">
    <citation type="submission" date="2017-02" db="UniProtKB">
        <authorList>
            <consortium name="WormBaseParasite"/>
        </authorList>
    </citation>
    <scope>IDENTIFICATION</scope>
</reference>
<feature type="transmembrane region" description="Helical" evidence="1">
    <location>
        <begin position="259"/>
        <end position="280"/>
    </location>
</feature>
<dbReference type="AlphaFoldDB" id="A0A0R3W6H4"/>
<sequence length="544" mass="61267">MTQLPVGKYWCFAENAHLVEDTYILAPTDDITTERLRYTLQYGLLVLPPVSSLLAISNSVAILRDCIRDYSLNGPYLIAFCLLKLMAAALLWIMALPRFMQISSNTDAGRRVSARIPTLIMTQQAFRLAATWLLFFLLVFQVFALARLTRSINSKCTLSPHLNPIHTSLRSCKCITSVFKMLSDKTCQLFCTGHSPPTTQSEQQSFRRTYGHSILCIMCIVIFSTLLTAPQIGNYRIEIGEDLLEWCVTYLLGSPAYEYTLSFLAFMSPALCFLVLLLTMSCRLIKIGQKPQHHLHCICHITAENSEKSDDINRRDLIWESKCIALISLVEFVSWLPVNAQTNLHRLSWVRNDGKGTNVWILCEIVLLTGDVLVQIVLLAKILFESAVCCQEKKADTTDAQADTTDLQTSRHYTSEATEYGVDSLVPLYSSQRDSQKSANRKSILHVRMSPPPLPSPDYTYGAFKMPGQEGMDSPSLKLSCFQRDNINNTTNTTVSTTKTTASPTANTAMPFFYAFPDHEDYHQSQFTTTEEYFDSHGVLVSRL</sequence>
<dbReference type="WBParaSite" id="TASK_0000579801-mRNA-1">
    <property type="protein sequence ID" value="TASK_0000579801-mRNA-1"/>
    <property type="gene ID" value="TASK_0000579801"/>
</dbReference>
<evidence type="ECO:0000313" key="4">
    <source>
        <dbReference type="WBParaSite" id="TASK_0000579801-mRNA-1"/>
    </source>
</evidence>
<dbReference type="SUPFAM" id="SSF81321">
    <property type="entry name" value="Family A G protein-coupled receptor-like"/>
    <property type="match status" value="1"/>
</dbReference>
<dbReference type="Gene3D" id="1.20.1070.10">
    <property type="entry name" value="Rhodopsin 7-helix transmembrane proteins"/>
    <property type="match status" value="1"/>
</dbReference>
<feature type="transmembrane region" description="Helical" evidence="1">
    <location>
        <begin position="358"/>
        <end position="384"/>
    </location>
</feature>
<dbReference type="EMBL" id="UYRS01018442">
    <property type="protein sequence ID" value="VDK35638.1"/>
    <property type="molecule type" value="Genomic_DNA"/>
</dbReference>
<organism evidence="4">
    <name type="scientific">Taenia asiatica</name>
    <name type="common">Asian tapeworm</name>
    <dbReference type="NCBI Taxonomy" id="60517"/>
    <lineage>
        <taxon>Eukaryota</taxon>
        <taxon>Metazoa</taxon>
        <taxon>Spiralia</taxon>
        <taxon>Lophotrochozoa</taxon>
        <taxon>Platyhelminthes</taxon>
        <taxon>Cestoda</taxon>
        <taxon>Eucestoda</taxon>
        <taxon>Cyclophyllidea</taxon>
        <taxon>Taeniidae</taxon>
        <taxon>Taenia</taxon>
    </lineage>
</organism>
<evidence type="ECO:0000313" key="2">
    <source>
        <dbReference type="EMBL" id="VDK35638.1"/>
    </source>
</evidence>